<dbReference type="EMBL" id="LXQA010210915">
    <property type="protein sequence ID" value="MCI34139.1"/>
    <property type="molecule type" value="Genomic_DNA"/>
</dbReference>
<protein>
    <submittedName>
        <fullName evidence="1">Uncharacterized protein</fullName>
    </submittedName>
</protein>
<evidence type="ECO:0000313" key="1">
    <source>
        <dbReference type="EMBL" id="MCI34139.1"/>
    </source>
</evidence>
<reference evidence="1 2" key="1">
    <citation type="journal article" date="2018" name="Front. Plant Sci.">
        <title>Red Clover (Trifolium pratense) and Zigzag Clover (T. medium) - A Picture of Genomic Similarities and Differences.</title>
        <authorList>
            <person name="Dluhosova J."/>
            <person name="Istvanek J."/>
            <person name="Nedelnik J."/>
            <person name="Repkova J."/>
        </authorList>
    </citation>
    <scope>NUCLEOTIDE SEQUENCE [LARGE SCALE GENOMIC DNA]</scope>
    <source>
        <strain evidence="2">cv. 10/8</strain>
        <tissue evidence="1">Leaf</tissue>
    </source>
</reference>
<feature type="non-terminal residue" evidence="1">
    <location>
        <position position="74"/>
    </location>
</feature>
<evidence type="ECO:0000313" key="2">
    <source>
        <dbReference type="Proteomes" id="UP000265520"/>
    </source>
</evidence>
<organism evidence="1 2">
    <name type="scientific">Trifolium medium</name>
    <dbReference type="NCBI Taxonomy" id="97028"/>
    <lineage>
        <taxon>Eukaryota</taxon>
        <taxon>Viridiplantae</taxon>
        <taxon>Streptophyta</taxon>
        <taxon>Embryophyta</taxon>
        <taxon>Tracheophyta</taxon>
        <taxon>Spermatophyta</taxon>
        <taxon>Magnoliopsida</taxon>
        <taxon>eudicotyledons</taxon>
        <taxon>Gunneridae</taxon>
        <taxon>Pentapetalae</taxon>
        <taxon>rosids</taxon>
        <taxon>fabids</taxon>
        <taxon>Fabales</taxon>
        <taxon>Fabaceae</taxon>
        <taxon>Papilionoideae</taxon>
        <taxon>50 kb inversion clade</taxon>
        <taxon>NPAAA clade</taxon>
        <taxon>Hologalegina</taxon>
        <taxon>IRL clade</taxon>
        <taxon>Trifolieae</taxon>
        <taxon>Trifolium</taxon>
    </lineage>
</organism>
<keyword evidence="2" id="KW-1185">Reference proteome</keyword>
<dbReference type="AlphaFoldDB" id="A0A392RD11"/>
<comment type="caution">
    <text evidence="1">The sequence shown here is derived from an EMBL/GenBank/DDBJ whole genome shotgun (WGS) entry which is preliminary data.</text>
</comment>
<dbReference type="Proteomes" id="UP000265520">
    <property type="component" value="Unassembled WGS sequence"/>
</dbReference>
<name>A0A392RD11_9FABA</name>
<proteinExistence type="predicted"/>
<sequence>MILGTPKFLGKEIGTPPTLHYSDRDHGPPFLVEFVALGLVSFHSDDAIRPLRRELLSELRFLEVEIELEPSSQM</sequence>
<accession>A0A392RD11</accession>